<dbReference type="EMBL" id="QZEI01000046">
    <property type="protein sequence ID" value="RLV59050.1"/>
    <property type="molecule type" value="Genomic_DNA"/>
</dbReference>
<evidence type="ECO:0000313" key="3">
    <source>
        <dbReference type="Proteomes" id="UP000281474"/>
    </source>
</evidence>
<dbReference type="OrthoDB" id="6400929at2"/>
<keyword evidence="3" id="KW-1185">Reference proteome</keyword>
<dbReference type="AlphaFoldDB" id="A0A3L8PUP8"/>
<sequence length="113" mass="11756">MLQIINNLLKALLLVGLSCAGLVQAASLNDPTRPAVMPSAEPAGTVTVKKSRSGLTSIISGKRPVAIINNEIKSVGDSINGSKVVAIKPTQVILANGKKIKMYQSVASAEGRY</sequence>
<dbReference type="Proteomes" id="UP000281474">
    <property type="component" value="Unassembled WGS sequence"/>
</dbReference>
<protein>
    <submittedName>
        <fullName evidence="2">MSHA biogenesis protein MshK</fullName>
    </submittedName>
</protein>
<feature type="signal peptide" evidence="1">
    <location>
        <begin position="1"/>
        <end position="25"/>
    </location>
</feature>
<comment type="caution">
    <text evidence="2">The sequence shown here is derived from an EMBL/GenBank/DDBJ whole genome shotgun (WGS) entry which is preliminary data.</text>
</comment>
<keyword evidence="1" id="KW-0732">Signal</keyword>
<feature type="chain" id="PRO_5018259832" evidence="1">
    <location>
        <begin position="26"/>
        <end position="113"/>
    </location>
</feature>
<dbReference type="RefSeq" id="WP_121839671.1">
    <property type="nucleotide sequence ID" value="NZ_ML014795.1"/>
</dbReference>
<evidence type="ECO:0000256" key="1">
    <source>
        <dbReference type="SAM" id="SignalP"/>
    </source>
</evidence>
<reference evidence="2 3" key="1">
    <citation type="submission" date="2018-09" db="EMBL/GenBank/DDBJ databases">
        <title>Phylogeny of the Shewanellaceae, and recommendation for two new genera, Pseudoshewanella and Parashewanella.</title>
        <authorList>
            <person name="Wang G."/>
        </authorList>
    </citation>
    <scope>NUCLEOTIDE SEQUENCE [LARGE SCALE GENOMIC DNA]</scope>
    <source>
        <strain evidence="2 3">C51</strain>
    </source>
</reference>
<gene>
    <name evidence="2" type="ORF">D5018_14250</name>
</gene>
<proteinExistence type="predicted"/>
<organism evidence="2 3">
    <name type="scientific">Parashewanella curva</name>
    <dbReference type="NCBI Taxonomy" id="2338552"/>
    <lineage>
        <taxon>Bacteria</taxon>
        <taxon>Pseudomonadati</taxon>
        <taxon>Pseudomonadota</taxon>
        <taxon>Gammaproteobacteria</taxon>
        <taxon>Alteromonadales</taxon>
        <taxon>Shewanellaceae</taxon>
        <taxon>Parashewanella</taxon>
    </lineage>
</organism>
<name>A0A3L8PUP8_9GAMM</name>
<evidence type="ECO:0000313" key="2">
    <source>
        <dbReference type="EMBL" id="RLV59050.1"/>
    </source>
</evidence>
<accession>A0A3L8PUP8</accession>